<dbReference type="PANTHER" id="PTHR11060:SF0">
    <property type="entry name" value="PROTEIN MEMO1"/>
    <property type="match status" value="1"/>
</dbReference>
<comment type="caution">
    <text evidence="2">The sequence shown here is derived from an EMBL/GenBank/DDBJ whole genome shotgun (WGS) entry which is preliminary data.</text>
</comment>
<reference evidence="3" key="1">
    <citation type="journal article" date="2019" name="Int. J. Syst. Evol. Microbiol.">
        <title>The Global Catalogue of Microorganisms (GCM) 10K type strain sequencing project: providing services to taxonomists for standard genome sequencing and annotation.</title>
        <authorList>
            <consortium name="The Broad Institute Genomics Platform"/>
            <consortium name="The Broad Institute Genome Sequencing Center for Infectious Disease"/>
            <person name="Wu L."/>
            <person name="Ma J."/>
        </authorList>
    </citation>
    <scope>NUCLEOTIDE SEQUENCE [LARGE SCALE GENOMIC DNA]</scope>
    <source>
        <strain evidence="3">KCTC 52925</strain>
    </source>
</reference>
<comment type="similarity">
    <text evidence="1">Belongs to the MEMO1 family.</text>
</comment>
<dbReference type="Proteomes" id="UP001597438">
    <property type="component" value="Unassembled WGS sequence"/>
</dbReference>
<dbReference type="InterPro" id="IPR002737">
    <property type="entry name" value="MEMO1_fam"/>
</dbReference>
<organism evidence="2 3">
    <name type="scientific">Christiangramia antarctica</name>
    <dbReference type="NCBI Taxonomy" id="2058158"/>
    <lineage>
        <taxon>Bacteria</taxon>
        <taxon>Pseudomonadati</taxon>
        <taxon>Bacteroidota</taxon>
        <taxon>Flavobacteriia</taxon>
        <taxon>Flavobacteriales</taxon>
        <taxon>Flavobacteriaceae</taxon>
        <taxon>Christiangramia</taxon>
    </lineage>
</organism>
<dbReference type="CDD" id="cd07361">
    <property type="entry name" value="MEMO_like"/>
    <property type="match status" value="1"/>
</dbReference>
<dbReference type="Pfam" id="PF01875">
    <property type="entry name" value="Memo"/>
    <property type="match status" value="1"/>
</dbReference>
<protein>
    <submittedName>
        <fullName evidence="2">AmmeMemoRadiSam system protein B</fullName>
    </submittedName>
</protein>
<sequence>MKKYILIFLIPFMGKSLLSQEKVRHFHDSIGFAKHDWQMDSIFARIDSIDKIENERISKAVINPHDDYKYAGGLYAKTLSGIKADKIILVGVAHRARNFELADKIIFGSFDSWEGPYGKLKVSALRNEIISKLKKESYVVHDSMMQLEHSLEAILPFLQHQNPETEIVPLLIPYMKFEDMKALAAELAEEFSEIIKEQHLKYGEDIAVVISNDAIHYGSEDWGGSNLAPFGTDSIGNEKAHQKDLQIIDESLRGKLSNDKIKIFNEYTVEADDYKAYKWTWCGRYSVPFGLLLANDLNKILNGKDLTGEFIDYRSSIKNKHIQVEDLGMGVTAPAKQTHWVAYLGMGYQ</sequence>
<evidence type="ECO:0000313" key="3">
    <source>
        <dbReference type="Proteomes" id="UP001597438"/>
    </source>
</evidence>
<gene>
    <name evidence="2" type="primary">amrB</name>
    <name evidence="2" type="ORF">ACFSYS_08755</name>
</gene>
<dbReference type="EMBL" id="JBHUOJ010000019">
    <property type="protein sequence ID" value="MFD2833377.1"/>
    <property type="molecule type" value="Genomic_DNA"/>
</dbReference>
<evidence type="ECO:0000256" key="1">
    <source>
        <dbReference type="ARBA" id="ARBA00006315"/>
    </source>
</evidence>
<proteinExistence type="inferred from homology"/>
<dbReference type="NCBIfam" id="TIGR04336">
    <property type="entry name" value="AmmeMemoSam_B"/>
    <property type="match status" value="1"/>
</dbReference>
<accession>A0ABW5X435</accession>
<keyword evidence="3" id="KW-1185">Reference proteome</keyword>
<dbReference type="PANTHER" id="PTHR11060">
    <property type="entry name" value="PROTEIN MEMO1"/>
    <property type="match status" value="1"/>
</dbReference>
<evidence type="ECO:0000313" key="2">
    <source>
        <dbReference type="EMBL" id="MFD2833377.1"/>
    </source>
</evidence>
<dbReference type="Gene3D" id="3.40.830.10">
    <property type="entry name" value="LigB-like"/>
    <property type="match status" value="1"/>
</dbReference>
<dbReference type="RefSeq" id="WP_251742627.1">
    <property type="nucleotide sequence ID" value="NZ_JBHUOJ010000019.1"/>
</dbReference>
<name>A0ABW5X435_9FLAO</name>